<evidence type="ECO:0000256" key="3">
    <source>
        <dbReference type="ARBA" id="ARBA00022448"/>
    </source>
</evidence>
<comment type="similarity">
    <text evidence="2">Belongs to the BCCT transporter (TC 2.A.15) family.</text>
</comment>
<keyword evidence="7 8" id="KW-0472">Membrane</keyword>
<comment type="subcellular location">
    <subcellularLocation>
        <location evidence="1">Cell membrane</location>
        <topology evidence="1">Multi-pass membrane protein</topology>
    </subcellularLocation>
</comment>
<dbReference type="GO" id="GO:0005886">
    <property type="term" value="C:plasma membrane"/>
    <property type="evidence" value="ECO:0007669"/>
    <property type="project" value="UniProtKB-SubCell"/>
</dbReference>
<evidence type="ECO:0000256" key="1">
    <source>
        <dbReference type="ARBA" id="ARBA00004651"/>
    </source>
</evidence>
<feature type="transmembrane region" description="Helical" evidence="8">
    <location>
        <begin position="144"/>
        <end position="166"/>
    </location>
</feature>
<dbReference type="PaxDb" id="584708-Apau_2171"/>
<evidence type="ECO:0000256" key="2">
    <source>
        <dbReference type="ARBA" id="ARBA00005658"/>
    </source>
</evidence>
<reference evidence="9 10" key="1">
    <citation type="journal article" date="2010" name="Stand. Genomic Sci.">
        <title>Non-contiguous finished genome sequence of Aminomonas paucivorans type strain (GLU-3).</title>
        <authorList>
            <person name="Pitluck S."/>
            <person name="Yasawong M."/>
            <person name="Held B."/>
            <person name="Lapidus A."/>
            <person name="Nolan M."/>
            <person name="Copeland A."/>
            <person name="Lucas S."/>
            <person name="Del Rio T.G."/>
            <person name="Tice H."/>
            <person name="Cheng J.F."/>
            <person name="Chertkov O."/>
            <person name="Goodwin L."/>
            <person name="Tapia R."/>
            <person name="Han C."/>
            <person name="Liolios K."/>
            <person name="Ivanova N."/>
            <person name="Mavromatis K."/>
            <person name="Ovchinnikova G."/>
            <person name="Pati A."/>
            <person name="Chen A."/>
            <person name="Palaniappan K."/>
            <person name="Land M."/>
            <person name="Hauser L."/>
            <person name="Chang Y.J."/>
            <person name="Jeffries C.D."/>
            <person name="Pukall R."/>
            <person name="Spring S."/>
            <person name="Rohde M."/>
            <person name="Sikorski J."/>
            <person name="Goker M."/>
            <person name="Woyke T."/>
            <person name="Bristow J."/>
            <person name="Eisen J.A."/>
            <person name="Markowitz V."/>
            <person name="Hugenholtz P."/>
            <person name="Kyrpides N.C."/>
            <person name="Klenk H.P."/>
        </authorList>
    </citation>
    <scope>NUCLEOTIDE SEQUENCE [LARGE SCALE GENOMIC DNA]</scope>
    <source>
        <strain evidence="9 10">DSM 12260</strain>
    </source>
</reference>
<feature type="transmembrane region" description="Helical" evidence="8">
    <location>
        <begin position="92"/>
        <end position="113"/>
    </location>
</feature>
<dbReference type="PANTHER" id="PTHR30047">
    <property type="entry name" value="HIGH-AFFINITY CHOLINE TRANSPORT PROTEIN-RELATED"/>
    <property type="match status" value="1"/>
</dbReference>
<organism evidence="9 10">
    <name type="scientific">Aminomonas paucivorans DSM 12260</name>
    <dbReference type="NCBI Taxonomy" id="584708"/>
    <lineage>
        <taxon>Bacteria</taxon>
        <taxon>Thermotogati</taxon>
        <taxon>Synergistota</taxon>
        <taxon>Synergistia</taxon>
        <taxon>Synergistales</taxon>
        <taxon>Synergistaceae</taxon>
        <taxon>Aminomonas</taxon>
    </lineage>
</organism>
<gene>
    <name evidence="9" type="ORF">Apau_2171</name>
</gene>
<dbReference type="GO" id="GO:0022857">
    <property type="term" value="F:transmembrane transporter activity"/>
    <property type="evidence" value="ECO:0007669"/>
    <property type="project" value="InterPro"/>
</dbReference>
<feature type="transmembrane region" description="Helical" evidence="8">
    <location>
        <begin position="236"/>
        <end position="258"/>
    </location>
</feature>
<name>E3CYY7_9BACT</name>
<dbReference type="Proteomes" id="UP000005096">
    <property type="component" value="Chromosome"/>
</dbReference>
<keyword evidence="4" id="KW-1003">Cell membrane</keyword>
<keyword evidence="3" id="KW-0813">Transport</keyword>
<keyword evidence="6 8" id="KW-1133">Transmembrane helix</keyword>
<dbReference type="HOGENOM" id="CLU_010118_6_3_0"/>
<sequence>MEGFDKQRVQIRWSIFVPMSVLFVGAVLLGLFKPEAFYNAENAVVQFAFLNFGWLFQLSGVLFLLICLYLAYSRTGNIRFGGPDAKPELTDWQWFSILLCAGIGTGIMFWGVAEPMTHFMSPPDKLGLAPGTEGSATFAMVTTFIHWTFIPYAMYTLAGVGIAFAAHNMKLPYNVSSSLYPLFGRRIQGPVATFVDGICLFAIAGGVAAILGVGTMQTASGLSLLLPGMVTDPKAVWVYVLAAIITVYLVSSYTGLMSGMRLMSDVNTKLYFVMMVFFFFAGGIPMTQFILNLMTQSLGVFLGDFFVRTTYLSPVDGSEWPRWWPVYYWAIWLAYAPLMGMFFAKLCKGRTIRQFVSFNLIFPALFGILWFSVFGGASIFKELHGGSIWAMQKSGGLEVSVFAFLKNFPLSQMWSWIFIFVLILSIVTLCDSMTRTIASLSTTIAHKEGVEPPVSLKLFWGFAMSSMALVNILAPAGKISGIDATKQIATVAGFPILFLMLLMAYCVVRMVARQDRYDLANCPETARVEEIADL</sequence>
<evidence type="ECO:0000313" key="9">
    <source>
        <dbReference type="EMBL" id="EFQ24582.1"/>
    </source>
</evidence>
<keyword evidence="10" id="KW-1185">Reference proteome</keyword>
<proteinExistence type="inferred from homology"/>
<feature type="transmembrane region" description="Helical" evidence="8">
    <location>
        <begin position="270"/>
        <end position="291"/>
    </location>
</feature>
<protein>
    <submittedName>
        <fullName evidence="9">BCCT transporter</fullName>
    </submittedName>
</protein>
<evidence type="ECO:0000256" key="5">
    <source>
        <dbReference type="ARBA" id="ARBA00022692"/>
    </source>
</evidence>
<dbReference type="Pfam" id="PF02028">
    <property type="entry name" value="BCCT"/>
    <property type="match status" value="1"/>
</dbReference>
<dbReference type="AlphaFoldDB" id="E3CYY7"/>
<feature type="transmembrane region" description="Helical" evidence="8">
    <location>
        <begin position="488"/>
        <end position="508"/>
    </location>
</feature>
<accession>E3CYY7</accession>
<feature type="transmembrane region" description="Helical" evidence="8">
    <location>
        <begin position="413"/>
        <end position="433"/>
    </location>
</feature>
<evidence type="ECO:0000256" key="8">
    <source>
        <dbReference type="SAM" id="Phobius"/>
    </source>
</evidence>
<evidence type="ECO:0000256" key="6">
    <source>
        <dbReference type="ARBA" id="ARBA00022989"/>
    </source>
</evidence>
<evidence type="ECO:0000256" key="4">
    <source>
        <dbReference type="ARBA" id="ARBA00022475"/>
    </source>
</evidence>
<feature type="transmembrane region" description="Helical" evidence="8">
    <location>
        <begin position="326"/>
        <end position="344"/>
    </location>
</feature>
<feature type="transmembrane region" description="Helical" evidence="8">
    <location>
        <begin position="12"/>
        <end position="32"/>
    </location>
</feature>
<feature type="transmembrane region" description="Helical" evidence="8">
    <location>
        <begin position="187"/>
        <end position="216"/>
    </location>
</feature>
<dbReference type="EMBL" id="CM001022">
    <property type="protein sequence ID" value="EFQ24582.1"/>
    <property type="molecule type" value="Genomic_DNA"/>
</dbReference>
<dbReference type="STRING" id="584708.Apau_2171"/>
<feature type="transmembrane region" description="Helical" evidence="8">
    <location>
        <begin position="454"/>
        <end position="476"/>
    </location>
</feature>
<dbReference type="RefSeq" id="WP_006301823.1">
    <property type="nucleotide sequence ID" value="NZ_CM001022.1"/>
</dbReference>
<feature type="transmembrane region" description="Helical" evidence="8">
    <location>
        <begin position="52"/>
        <end position="72"/>
    </location>
</feature>
<feature type="transmembrane region" description="Helical" evidence="8">
    <location>
        <begin position="356"/>
        <end position="380"/>
    </location>
</feature>
<evidence type="ECO:0000313" key="10">
    <source>
        <dbReference type="Proteomes" id="UP000005096"/>
    </source>
</evidence>
<dbReference type="eggNOG" id="COG1292">
    <property type="taxonomic scope" value="Bacteria"/>
</dbReference>
<dbReference type="InterPro" id="IPR000060">
    <property type="entry name" value="BCCT_transptr"/>
</dbReference>
<keyword evidence="5 8" id="KW-0812">Transmembrane</keyword>
<evidence type="ECO:0000256" key="7">
    <source>
        <dbReference type="ARBA" id="ARBA00023136"/>
    </source>
</evidence>
<dbReference type="PANTHER" id="PTHR30047:SF7">
    <property type="entry name" value="HIGH-AFFINITY CHOLINE TRANSPORT PROTEIN"/>
    <property type="match status" value="1"/>
</dbReference>